<comment type="caution">
    <text evidence="1">The sequence shown here is derived from an EMBL/GenBank/DDBJ whole genome shotgun (WGS) entry which is preliminary data.</text>
</comment>
<name>A0ABX3SZE9_MYCMA</name>
<evidence type="ECO:0000313" key="1">
    <source>
        <dbReference type="EMBL" id="ORA85117.1"/>
    </source>
</evidence>
<organism evidence="1 2">
    <name type="scientific">Mycobacterium malmoense</name>
    <dbReference type="NCBI Taxonomy" id="1780"/>
    <lineage>
        <taxon>Bacteria</taxon>
        <taxon>Bacillati</taxon>
        <taxon>Actinomycetota</taxon>
        <taxon>Actinomycetes</taxon>
        <taxon>Mycobacteriales</taxon>
        <taxon>Mycobacteriaceae</taxon>
        <taxon>Mycobacterium</taxon>
    </lineage>
</organism>
<dbReference type="Proteomes" id="UP000243140">
    <property type="component" value="Unassembled WGS sequence"/>
</dbReference>
<sequence length="78" mass="8093">MVDGAVVNDRDRSDAMRFRVNLRSAAGIAAAESTASLKPSLLQNLPSLVSNLPSILSSFGAVVASQAGLLISNLLKLL</sequence>
<reference evidence="1 2" key="1">
    <citation type="submission" date="2017-02" db="EMBL/GenBank/DDBJ databases">
        <title>The new phylogeny of genus Mycobacterium.</title>
        <authorList>
            <person name="Tortoli E."/>
            <person name="Trovato A."/>
            <person name="Cirillo D.M."/>
        </authorList>
    </citation>
    <scope>NUCLEOTIDE SEQUENCE [LARGE SCALE GENOMIC DNA]</scope>
    <source>
        <strain evidence="1 2">IP1130001</strain>
    </source>
</reference>
<evidence type="ECO:0000313" key="2">
    <source>
        <dbReference type="Proteomes" id="UP000243140"/>
    </source>
</evidence>
<gene>
    <name evidence="1" type="ORF">BST29_02720</name>
</gene>
<proteinExistence type="predicted"/>
<dbReference type="EMBL" id="MVHV01000002">
    <property type="protein sequence ID" value="ORA85117.1"/>
    <property type="molecule type" value="Genomic_DNA"/>
</dbReference>
<accession>A0ABX3SZE9</accession>
<dbReference type="RefSeq" id="WP_083009402.1">
    <property type="nucleotide sequence ID" value="NZ_CP060015.1"/>
</dbReference>
<keyword evidence="2" id="KW-1185">Reference proteome</keyword>
<protein>
    <submittedName>
        <fullName evidence="1">Uncharacterized protein</fullName>
    </submittedName>
</protein>